<reference evidence="1 2" key="1">
    <citation type="submission" date="2024-05" db="EMBL/GenBank/DDBJ databases">
        <authorList>
            <person name="Zhao H."/>
            <person name="Xu Y."/>
            <person name="Lin S."/>
            <person name="Spain J.C."/>
            <person name="Zhou N.-Y."/>
        </authorList>
    </citation>
    <scope>NUCLEOTIDE SEQUENCE [LARGE SCALE GENOMIC DNA]</scope>
    <source>
        <strain evidence="1 2">NEAU-NG30</strain>
    </source>
</reference>
<dbReference type="RefSeq" id="WP_348948925.1">
    <property type="nucleotide sequence ID" value="NZ_JBDZYD010000003.1"/>
</dbReference>
<protein>
    <submittedName>
        <fullName evidence="1">Uncharacterized protein</fullName>
    </submittedName>
</protein>
<evidence type="ECO:0000313" key="1">
    <source>
        <dbReference type="EMBL" id="MEQ0559097.1"/>
    </source>
</evidence>
<accession>A0ABV0L9W3</accession>
<proteinExistence type="predicted"/>
<name>A0ABV0L9W3_9PSEU</name>
<keyword evidence="2" id="KW-1185">Reference proteome</keyword>
<comment type="caution">
    <text evidence="1">The sequence shown here is derived from an EMBL/GenBank/DDBJ whole genome shotgun (WGS) entry which is preliminary data.</text>
</comment>
<dbReference type="EMBL" id="JBDZYD010000003">
    <property type="protein sequence ID" value="MEQ0559097.1"/>
    <property type="molecule type" value="Genomic_DNA"/>
</dbReference>
<gene>
    <name evidence="1" type="ORF">ABJI51_08450</name>
</gene>
<sequence length="82" mass="8643">MNRIEAAASALPAPLEIVVEERPVACFAAAAQYVENVRRAMATHQRHVDGGTGNGFADDRRLGGLAANRETLSATALLALRA</sequence>
<dbReference type="Proteomes" id="UP001440984">
    <property type="component" value="Unassembled WGS sequence"/>
</dbReference>
<organism evidence="1 2">
    <name type="scientific">Amycolatopsis melonis</name>
    <dbReference type="NCBI Taxonomy" id="3156488"/>
    <lineage>
        <taxon>Bacteria</taxon>
        <taxon>Bacillati</taxon>
        <taxon>Actinomycetota</taxon>
        <taxon>Actinomycetes</taxon>
        <taxon>Pseudonocardiales</taxon>
        <taxon>Pseudonocardiaceae</taxon>
        <taxon>Amycolatopsis</taxon>
    </lineage>
</organism>
<evidence type="ECO:0000313" key="2">
    <source>
        <dbReference type="Proteomes" id="UP001440984"/>
    </source>
</evidence>